<dbReference type="EMBL" id="OV696692">
    <property type="protein sequence ID" value="CAH1268991.1"/>
    <property type="molecule type" value="Genomic_DNA"/>
</dbReference>
<protein>
    <submittedName>
        <fullName evidence="3">Hypp4060 protein</fullName>
    </submittedName>
</protein>
<dbReference type="PANTHER" id="PTHR24367">
    <property type="entry name" value="LEUCINE-RICH REPEAT-CONTAINING PROTEIN"/>
    <property type="match status" value="1"/>
</dbReference>
<keyword evidence="2" id="KW-1133">Transmembrane helix</keyword>
<feature type="compositionally biased region" description="Polar residues" evidence="1">
    <location>
        <begin position="199"/>
        <end position="209"/>
    </location>
</feature>
<evidence type="ECO:0000256" key="2">
    <source>
        <dbReference type="SAM" id="Phobius"/>
    </source>
</evidence>
<dbReference type="InterPro" id="IPR051295">
    <property type="entry name" value="LGI_related"/>
</dbReference>
<evidence type="ECO:0000256" key="1">
    <source>
        <dbReference type="SAM" id="MobiDB-lite"/>
    </source>
</evidence>
<feature type="transmembrane region" description="Helical" evidence="2">
    <location>
        <begin position="234"/>
        <end position="259"/>
    </location>
</feature>
<dbReference type="Proteomes" id="UP000838412">
    <property type="component" value="Chromosome 7"/>
</dbReference>
<reference evidence="3" key="1">
    <citation type="submission" date="2022-01" db="EMBL/GenBank/DDBJ databases">
        <authorList>
            <person name="Braso-Vives M."/>
        </authorList>
    </citation>
    <scope>NUCLEOTIDE SEQUENCE</scope>
</reference>
<evidence type="ECO:0000313" key="3">
    <source>
        <dbReference type="EMBL" id="CAH1268991.1"/>
    </source>
</evidence>
<feature type="region of interest" description="Disordered" evidence="1">
    <location>
        <begin position="374"/>
        <end position="421"/>
    </location>
</feature>
<name>A0A8K0A5I3_BRALA</name>
<gene>
    <name evidence="3" type="primary">Hypp4060</name>
    <name evidence="3" type="ORF">BLAG_LOCUS21758</name>
</gene>
<organism evidence="3 4">
    <name type="scientific">Branchiostoma lanceolatum</name>
    <name type="common">Common lancelet</name>
    <name type="synonym">Amphioxus lanceolatum</name>
    <dbReference type="NCBI Taxonomy" id="7740"/>
    <lineage>
        <taxon>Eukaryota</taxon>
        <taxon>Metazoa</taxon>
        <taxon>Chordata</taxon>
        <taxon>Cephalochordata</taxon>
        <taxon>Leptocardii</taxon>
        <taxon>Amphioxiformes</taxon>
        <taxon>Branchiostomatidae</taxon>
        <taxon>Branchiostoma</taxon>
    </lineage>
</organism>
<dbReference type="Gene3D" id="3.80.10.10">
    <property type="entry name" value="Ribonuclease Inhibitor"/>
    <property type="match status" value="1"/>
</dbReference>
<dbReference type="InterPro" id="IPR032675">
    <property type="entry name" value="LRR_dom_sf"/>
</dbReference>
<dbReference type="SUPFAM" id="SSF52058">
    <property type="entry name" value="L domain-like"/>
    <property type="match status" value="1"/>
</dbReference>
<keyword evidence="2" id="KW-0472">Membrane</keyword>
<proteinExistence type="predicted"/>
<feature type="compositionally biased region" description="Polar residues" evidence="1">
    <location>
        <begin position="374"/>
        <end position="383"/>
    </location>
</feature>
<evidence type="ECO:0000313" key="4">
    <source>
        <dbReference type="Proteomes" id="UP000838412"/>
    </source>
</evidence>
<dbReference type="PANTHER" id="PTHR24367:SF318">
    <property type="entry name" value="LEUCINE-RICH GLIOMA-INACTIVATED PROTEIN 1-LIKE"/>
    <property type="match status" value="1"/>
</dbReference>
<keyword evidence="4" id="KW-1185">Reference proteome</keyword>
<sequence length="499" mass="54800">MLSRNQLTSVPVEALLQLKALRRAFLTENHISTILSSVMCLKENQRLAVYVHNNKLRCDKNLTWFISNLPNLTHITDRLSLKCASPVDLKGIVLNTMRNNMCQSSTDRSNNGIGYTTQDGVTIEIFKHDDVCIARLNHDHMSITSPKNDDASITSTKLDHVSITNPEYDEVSIASLNQDDFSITRPYNRTGPADEITEPSYTNDVPVSQHTTGEDHVIILRGGRKINKNDNSTYTLAMFGAVAVPLLVVLASTGALLIYKRRCGVSLAHHDLPTMEDDETGESQKIEPYAVVYSDSAGPQASDRILTAISQPEPVSSQSTGDTEAIQPYAVAYDEDQGPESEIKPYAVAYKEDQGQSDTCKIPLYAVGCPTTTQETGNPSTIVKQPIAQPDGMPPPTDANEESKYENKEAKNGHPLPSDGKVHYEVGVETMTTSVSDTLYRRGSQYAGADGNNTSNILYKLTLGHPRGQHTQHLVQPDPWTPLVDSTPNILYNPTHGHS</sequence>
<keyword evidence="2" id="KW-0812">Transmembrane</keyword>
<accession>A0A8K0A5I3</accession>
<dbReference type="AlphaFoldDB" id="A0A8K0A5I3"/>
<feature type="compositionally biased region" description="Basic and acidic residues" evidence="1">
    <location>
        <begin position="401"/>
        <end position="412"/>
    </location>
</feature>
<feature type="region of interest" description="Disordered" evidence="1">
    <location>
        <begin position="189"/>
        <end position="209"/>
    </location>
</feature>